<dbReference type="OrthoDB" id="49666at2"/>
<evidence type="ECO:0000256" key="1">
    <source>
        <dbReference type="ARBA" id="ARBA00006479"/>
    </source>
</evidence>
<comment type="similarity">
    <text evidence="1">Belongs to the ROK (NagC/XylR) family.</text>
</comment>
<dbReference type="KEGG" id="echi:FKX85_18325"/>
<proteinExistence type="inferred from homology"/>
<evidence type="ECO:0000313" key="3">
    <source>
        <dbReference type="Proteomes" id="UP000316614"/>
    </source>
</evidence>
<dbReference type="PANTHER" id="PTHR18964">
    <property type="entry name" value="ROK (REPRESSOR, ORF, KINASE) FAMILY"/>
    <property type="match status" value="1"/>
</dbReference>
<organism evidence="2 3">
    <name type="scientific">Echinicola soli</name>
    <dbReference type="NCBI Taxonomy" id="2591634"/>
    <lineage>
        <taxon>Bacteria</taxon>
        <taxon>Pseudomonadati</taxon>
        <taxon>Bacteroidota</taxon>
        <taxon>Cytophagia</taxon>
        <taxon>Cytophagales</taxon>
        <taxon>Cyclobacteriaceae</taxon>
        <taxon>Echinicola</taxon>
    </lineage>
</organism>
<keyword evidence="3" id="KW-1185">Reference proteome</keyword>
<dbReference type="InterPro" id="IPR043129">
    <property type="entry name" value="ATPase_NBD"/>
</dbReference>
<dbReference type="InterPro" id="IPR000600">
    <property type="entry name" value="ROK"/>
</dbReference>
<dbReference type="AlphaFoldDB" id="A0A514CM36"/>
<name>A0A514CM36_9BACT</name>
<dbReference type="RefSeq" id="WP_141616113.1">
    <property type="nucleotide sequence ID" value="NZ_CP041253.1"/>
</dbReference>
<sequence length="299" mass="32570">MNKRNVVGVDIGGSHITAGLVDLDTNVLDEASLVRREVDSSGSAVSIIGEWKKAIEAIPGYSLQHLKIGIAMPGPFDYPNGISLIEQQGKYASLYGLEVKKMLAEALGCDTESIHFENDAACFLQGEVASGAARSFDHAIGLTLGTGLGSSRYHGEFAEDAALWCSPFQGSIVEEYVSTRWFVEAYQKKTGKEIAEVRELTLEEENKAYAADIFREFGENLARFLIDFIKKESPQVIVLGGNISKAEELFLPIVEEELDRAGLATPIRITELGEQAALIGAACSWKVQKENGHSKSRIK</sequence>
<reference evidence="2 3" key="1">
    <citation type="submission" date="2019-06" db="EMBL/GenBank/DDBJ databases">
        <title>Echinicola alkalisoli sp. nov. isolated from saline soil.</title>
        <authorList>
            <person name="Sun J.-Q."/>
            <person name="Xu L."/>
        </authorList>
    </citation>
    <scope>NUCLEOTIDE SEQUENCE [LARGE SCALE GENOMIC DNA]</scope>
    <source>
        <strain evidence="2 3">LN3S3</strain>
    </source>
</reference>
<dbReference type="Gene3D" id="3.30.420.40">
    <property type="match status" value="2"/>
</dbReference>
<protein>
    <submittedName>
        <fullName evidence="2">ROK family protein</fullName>
    </submittedName>
</protein>
<dbReference type="Proteomes" id="UP000316614">
    <property type="component" value="Chromosome"/>
</dbReference>
<dbReference type="SUPFAM" id="SSF53067">
    <property type="entry name" value="Actin-like ATPase domain"/>
    <property type="match status" value="1"/>
</dbReference>
<accession>A0A514CM36</accession>
<dbReference type="Pfam" id="PF00480">
    <property type="entry name" value="ROK"/>
    <property type="match status" value="1"/>
</dbReference>
<dbReference type="EMBL" id="CP041253">
    <property type="protein sequence ID" value="QDH80893.1"/>
    <property type="molecule type" value="Genomic_DNA"/>
</dbReference>
<evidence type="ECO:0000313" key="2">
    <source>
        <dbReference type="EMBL" id="QDH80893.1"/>
    </source>
</evidence>
<gene>
    <name evidence="2" type="ORF">FKX85_18325</name>
</gene>
<dbReference type="PANTHER" id="PTHR18964:SF149">
    <property type="entry name" value="BIFUNCTIONAL UDP-N-ACETYLGLUCOSAMINE 2-EPIMERASE_N-ACETYLMANNOSAMINE KINASE"/>
    <property type="match status" value="1"/>
</dbReference>
<dbReference type="CDD" id="cd23763">
    <property type="entry name" value="ASKHA_ATPase_ROK"/>
    <property type="match status" value="1"/>
</dbReference>